<dbReference type="EMBL" id="JALPRF010000001">
    <property type="protein sequence ID" value="MCK8491586.1"/>
    <property type="molecule type" value="Genomic_DNA"/>
</dbReference>
<proteinExistence type="predicted"/>
<keyword evidence="1" id="KW-1133">Transmembrane helix</keyword>
<comment type="caution">
    <text evidence="2">The sequence shown here is derived from an EMBL/GenBank/DDBJ whole genome shotgun (WGS) entry which is preliminary data.</text>
</comment>
<keyword evidence="3" id="KW-1185">Reference proteome</keyword>
<gene>
    <name evidence="2" type="ORF">M0L20_06955</name>
</gene>
<name>A0ABT0HHF8_9BACT</name>
<sequence>MCVTTGSFLHQFITFSRGWIVSECLSFSYLLAIVAFIGGMLTAHALLSLWRGTSFVTDLVDYEPDPFLMN</sequence>
<accession>A0ABT0HHF8</accession>
<keyword evidence="1" id="KW-0472">Membrane</keyword>
<evidence type="ECO:0000256" key="1">
    <source>
        <dbReference type="SAM" id="Phobius"/>
    </source>
</evidence>
<evidence type="ECO:0000313" key="3">
    <source>
        <dbReference type="Proteomes" id="UP001202180"/>
    </source>
</evidence>
<dbReference type="Proteomes" id="UP001202180">
    <property type="component" value="Unassembled WGS sequence"/>
</dbReference>
<keyword evidence="1" id="KW-0812">Transmembrane</keyword>
<evidence type="ECO:0000313" key="2">
    <source>
        <dbReference type="EMBL" id="MCK8491586.1"/>
    </source>
</evidence>
<reference evidence="2 3" key="1">
    <citation type="submission" date="2022-04" db="EMBL/GenBank/DDBJ databases">
        <title>Spirosoma sp. strain RP8 genome sequencing and assembly.</title>
        <authorList>
            <person name="Jung Y."/>
        </authorList>
    </citation>
    <scope>NUCLEOTIDE SEQUENCE [LARGE SCALE GENOMIC DNA]</scope>
    <source>
        <strain evidence="2 3">RP8</strain>
    </source>
</reference>
<protein>
    <submittedName>
        <fullName evidence="2">Uncharacterized protein</fullName>
    </submittedName>
</protein>
<dbReference type="RefSeq" id="WP_248476259.1">
    <property type="nucleotide sequence ID" value="NZ_JALPRF010000001.1"/>
</dbReference>
<feature type="transmembrane region" description="Helical" evidence="1">
    <location>
        <begin position="27"/>
        <end position="47"/>
    </location>
</feature>
<organism evidence="2 3">
    <name type="scientific">Spirosoma liriopis</name>
    <dbReference type="NCBI Taxonomy" id="2937440"/>
    <lineage>
        <taxon>Bacteria</taxon>
        <taxon>Pseudomonadati</taxon>
        <taxon>Bacteroidota</taxon>
        <taxon>Cytophagia</taxon>
        <taxon>Cytophagales</taxon>
        <taxon>Cytophagaceae</taxon>
        <taxon>Spirosoma</taxon>
    </lineage>
</organism>